<evidence type="ECO:0000259" key="10">
    <source>
        <dbReference type="Pfam" id="PF04261"/>
    </source>
</evidence>
<dbReference type="GO" id="GO:0030313">
    <property type="term" value="C:cell envelope"/>
    <property type="evidence" value="ECO:0007669"/>
    <property type="project" value="UniProtKB-SubCell"/>
</dbReference>
<evidence type="ECO:0000256" key="1">
    <source>
        <dbReference type="ARBA" id="ARBA00004196"/>
    </source>
</evidence>
<evidence type="ECO:0000259" key="11">
    <source>
        <dbReference type="Pfam" id="PF20628"/>
    </source>
</evidence>
<keyword evidence="6 9" id="KW-0560">Oxidoreductase</keyword>
<dbReference type="Proteomes" id="UP000009885">
    <property type="component" value="Unassembled WGS sequence"/>
</dbReference>
<dbReference type="GO" id="GO:0046872">
    <property type="term" value="F:metal ion binding"/>
    <property type="evidence" value="ECO:0007669"/>
    <property type="project" value="UniProtKB-KW"/>
</dbReference>
<dbReference type="EMBL" id="AMSQ01000005">
    <property type="protein sequence ID" value="EKU49067.1"/>
    <property type="molecule type" value="Genomic_DNA"/>
</dbReference>
<reference evidence="12 13" key="1">
    <citation type="journal article" date="2013" name="Genome Announc.">
        <title>Genome Sequence of Staphylococcus massiliensis Strain S46, Isolated from the Surface of Healthy Human Skin.</title>
        <authorList>
            <person name="Srivastav R."/>
            <person name="Singh A."/>
            <person name="Jangir P.K."/>
            <person name="Kumari C."/>
            <person name="Muduli S."/>
            <person name="Sharma R."/>
        </authorList>
    </citation>
    <scope>NUCLEOTIDE SEQUENCE [LARGE SCALE GENOMIC DNA]</scope>
    <source>
        <strain evidence="12 13">S46</strain>
    </source>
</reference>
<name>K9B2N5_9STAP</name>
<dbReference type="PATRIC" id="fig|1229783.3.peg.939"/>
<comment type="subcellular location">
    <subcellularLocation>
        <location evidence="1">Cell envelope</location>
    </subcellularLocation>
</comment>
<organism evidence="12 13">
    <name type="scientific">Staphylococcus massiliensis S46</name>
    <dbReference type="NCBI Taxonomy" id="1229783"/>
    <lineage>
        <taxon>Bacteria</taxon>
        <taxon>Bacillati</taxon>
        <taxon>Bacillota</taxon>
        <taxon>Bacilli</taxon>
        <taxon>Bacillales</taxon>
        <taxon>Staphylococcaceae</taxon>
        <taxon>Staphylococcus</taxon>
    </lineage>
</organism>
<feature type="domain" description="Dyp-type peroxidase C-terminal" evidence="11">
    <location>
        <begin position="202"/>
        <end position="376"/>
    </location>
</feature>
<dbReference type="PANTHER" id="PTHR30521:SF4">
    <property type="entry name" value="DEFERROCHELATASE"/>
    <property type="match status" value="1"/>
</dbReference>
<dbReference type="InterPro" id="IPR011008">
    <property type="entry name" value="Dimeric_a/b-barrel"/>
</dbReference>
<dbReference type="AlphaFoldDB" id="K9B2N5"/>
<dbReference type="GO" id="GO:0020037">
    <property type="term" value="F:heme binding"/>
    <property type="evidence" value="ECO:0007669"/>
    <property type="project" value="InterPro"/>
</dbReference>
<evidence type="ECO:0000256" key="3">
    <source>
        <dbReference type="ARBA" id="ARBA00022617"/>
    </source>
</evidence>
<evidence type="ECO:0000256" key="8">
    <source>
        <dbReference type="ARBA" id="ARBA00025737"/>
    </source>
</evidence>
<comment type="cofactor">
    <cofactor evidence="9">
        <name>heme b</name>
        <dbReference type="ChEBI" id="CHEBI:60344"/>
    </cofactor>
    <text evidence="9">Binds 1 heme b (iron(II)-protoporphyrin IX) group non-covalently per subunit.</text>
</comment>
<dbReference type="InterPro" id="IPR006313">
    <property type="entry name" value="EfeB/EfeN"/>
</dbReference>
<dbReference type="NCBIfam" id="TIGR01413">
    <property type="entry name" value="Dyp_perox_fam"/>
    <property type="match status" value="1"/>
</dbReference>
<sequence length="388" mass="43656">MLGIGGAGLVISSSGIGQALSHAYHNSPKDKKADRYAFYGKYQTGIITPQQSHAYIIVLNLKRYNAEDVQSMLKAWTQMSNKLMSGQRIGSSKQYKFVPPDDTGETIGLNTAQLTLTFGLSRDALIKLKVKDKIPDAFVDLPHFPKDQLDRAYTGGDILIQACSNDLQVCFHAIRNLIRPFRHLVQIHWGETGFVSQKGNETPRNLMAFKDGTVNPKDQHAYNKHVFIPTGPFKNGTYMVLRRIQMHLETWDRTALEEQENTFGRYRESGAPLGKKDEFDTPDLDLKTQKGEYVIPQDAHIRLAKESKQKILRRSYSYANGLSPITGSIDSGLLFISFQRTPQQFIDIQNCLGHQDNLNEYITHRGSGLFLMLTGVPKGGILGETLWH</sequence>
<keyword evidence="2 9" id="KW-0575">Peroxidase</keyword>
<dbReference type="PROSITE" id="PS51404">
    <property type="entry name" value="DYP_PEROXIDASE"/>
    <property type="match status" value="1"/>
</dbReference>
<dbReference type="NCBIfam" id="TIGR01412">
    <property type="entry name" value="tat_substr_1"/>
    <property type="match status" value="1"/>
</dbReference>
<proteinExistence type="inferred from homology"/>
<evidence type="ECO:0000313" key="12">
    <source>
        <dbReference type="EMBL" id="EKU49067.1"/>
    </source>
</evidence>
<gene>
    <name evidence="12" type="ORF">C273_04660</name>
</gene>
<protein>
    <recommendedName>
        <fullName evidence="9">Deferrochelatase</fullName>
        <ecNumber evidence="9">1.11.1.-</ecNumber>
    </recommendedName>
    <alternativeName>
        <fullName evidence="9">Peroxidase EfeB</fullName>
    </alternativeName>
</protein>
<dbReference type="InterPro" id="IPR006314">
    <property type="entry name" value="Dyp_peroxidase"/>
</dbReference>
<evidence type="ECO:0000256" key="2">
    <source>
        <dbReference type="ARBA" id="ARBA00022559"/>
    </source>
</evidence>
<dbReference type="Pfam" id="PF04261">
    <property type="entry name" value="Dyp_perox_N"/>
    <property type="match status" value="1"/>
</dbReference>
<dbReference type="Pfam" id="PF20628">
    <property type="entry name" value="Dyp_perox_C"/>
    <property type="match status" value="1"/>
</dbReference>
<comment type="caution">
    <text evidence="12">The sequence shown here is derived from an EMBL/GenBank/DDBJ whole genome shotgun (WGS) entry which is preliminary data.</text>
</comment>
<dbReference type="GO" id="GO:0004601">
    <property type="term" value="F:peroxidase activity"/>
    <property type="evidence" value="ECO:0007669"/>
    <property type="project" value="UniProtKB-KW"/>
</dbReference>
<dbReference type="InterPro" id="IPR048328">
    <property type="entry name" value="Dyp_perox_C"/>
</dbReference>
<evidence type="ECO:0000256" key="5">
    <source>
        <dbReference type="ARBA" id="ARBA00022729"/>
    </source>
</evidence>
<feature type="domain" description="Dyp-type peroxidase N-terminal" evidence="10">
    <location>
        <begin position="43"/>
        <end position="194"/>
    </location>
</feature>
<keyword evidence="4 9" id="KW-0479">Metal-binding</keyword>
<dbReference type="GO" id="GO:0033212">
    <property type="term" value="P:iron import into cell"/>
    <property type="evidence" value="ECO:0007669"/>
    <property type="project" value="InterPro"/>
</dbReference>
<comment type="function">
    <text evidence="9">Involved in the recovery of exogenous heme iron. Extracts iron from heme while preserving the protoporphyrin ring intact.</text>
</comment>
<comment type="similarity">
    <text evidence="8 9">Belongs to the DyP-type peroxidase family.</text>
</comment>
<evidence type="ECO:0000313" key="13">
    <source>
        <dbReference type="Proteomes" id="UP000009885"/>
    </source>
</evidence>
<dbReference type="GO" id="GO:0005829">
    <property type="term" value="C:cytosol"/>
    <property type="evidence" value="ECO:0007669"/>
    <property type="project" value="TreeGrafter"/>
</dbReference>
<evidence type="ECO:0000256" key="7">
    <source>
        <dbReference type="ARBA" id="ARBA00023004"/>
    </source>
</evidence>
<accession>K9B2N5</accession>
<keyword evidence="13" id="KW-1185">Reference proteome</keyword>
<dbReference type="eggNOG" id="COG2837">
    <property type="taxonomic scope" value="Bacteria"/>
</dbReference>
<keyword evidence="7 9" id="KW-0408">Iron</keyword>
<dbReference type="STRING" id="1229783.C273_04660"/>
<evidence type="ECO:0000256" key="9">
    <source>
        <dbReference type="RuleBase" id="RU365017"/>
    </source>
</evidence>
<dbReference type="EC" id="1.11.1.-" evidence="9"/>
<dbReference type="InterPro" id="IPR048327">
    <property type="entry name" value="Dyp_perox_N"/>
</dbReference>
<evidence type="ECO:0000256" key="4">
    <source>
        <dbReference type="ARBA" id="ARBA00022723"/>
    </source>
</evidence>
<dbReference type="SUPFAM" id="SSF54909">
    <property type="entry name" value="Dimeric alpha+beta barrel"/>
    <property type="match status" value="1"/>
</dbReference>
<dbReference type="PANTHER" id="PTHR30521">
    <property type="entry name" value="DEFERROCHELATASE/PEROXIDASE"/>
    <property type="match status" value="1"/>
</dbReference>
<evidence type="ECO:0000256" key="6">
    <source>
        <dbReference type="ARBA" id="ARBA00023002"/>
    </source>
</evidence>
<keyword evidence="3 9" id="KW-0349">Heme</keyword>
<keyword evidence="5" id="KW-0732">Signal</keyword>